<evidence type="ECO:0000313" key="4">
    <source>
        <dbReference type="Proteomes" id="UP000515121"/>
    </source>
</evidence>
<dbReference type="RefSeq" id="XP_022775628.1">
    <property type="nucleotide sequence ID" value="XM_022919893.1"/>
</dbReference>
<dbReference type="Gene3D" id="3.30.559.10">
    <property type="entry name" value="Chloramphenicol acetyltransferase-like domain"/>
    <property type="match status" value="2"/>
</dbReference>
<evidence type="ECO:0000256" key="3">
    <source>
        <dbReference type="ARBA" id="ARBA00023315"/>
    </source>
</evidence>
<gene>
    <name evidence="5" type="primary">LOC111317469</name>
</gene>
<keyword evidence="3" id="KW-0012">Acyltransferase</keyword>
<dbReference type="InterPro" id="IPR023213">
    <property type="entry name" value="CAT-like_dom_sf"/>
</dbReference>
<organism evidence="4 5">
    <name type="scientific">Durio zibethinus</name>
    <name type="common">Durian</name>
    <dbReference type="NCBI Taxonomy" id="66656"/>
    <lineage>
        <taxon>Eukaryota</taxon>
        <taxon>Viridiplantae</taxon>
        <taxon>Streptophyta</taxon>
        <taxon>Embryophyta</taxon>
        <taxon>Tracheophyta</taxon>
        <taxon>Spermatophyta</taxon>
        <taxon>Magnoliopsida</taxon>
        <taxon>eudicotyledons</taxon>
        <taxon>Gunneridae</taxon>
        <taxon>Pentapetalae</taxon>
        <taxon>rosids</taxon>
        <taxon>malvids</taxon>
        <taxon>Malvales</taxon>
        <taxon>Malvaceae</taxon>
        <taxon>Helicteroideae</taxon>
        <taxon>Durio</taxon>
    </lineage>
</organism>
<dbReference type="OrthoDB" id="671439at2759"/>
<keyword evidence="4" id="KW-1185">Reference proteome</keyword>
<dbReference type="GO" id="GO:0016746">
    <property type="term" value="F:acyltransferase activity"/>
    <property type="evidence" value="ECO:0007669"/>
    <property type="project" value="UniProtKB-KW"/>
</dbReference>
<dbReference type="Proteomes" id="UP000515121">
    <property type="component" value="Unplaced"/>
</dbReference>
<comment type="similarity">
    <text evidence="1">Belongs to the plant acyltransferase family.</text>
</comment>
<dbReference type="PANTHER" id="PTHR31623:SF46">
    <property type="entry name" value="VINORINE SYNTHASE-LIKE"/>
    <property type="match status" value="1"/>
</dbReference>
<dbReference type="Pfam" id="PF02458">
    <property type="entry name" value="Transferase"/>
    <property type="match status" value="1"/>
</dbReference>
<dbReference type="PANTHER" id="PTHR31623">
    <property type="entry name" value="F21J9.9"/>
    <property type="match status" value="1"/>
</dbReference>
<dbReference type="KEGG" id="dzi:111317469"/>
<proteinExistence type="inferred from homology"/>
<protein>
    <submittedName>
        <fullName evidence="5">Vinorine synthase-like</fullName>
    </submittedName>
</protein>
<sequence length="432" mass="48773">MKLEVEVISKEIVKPSSPTPDRLCRYQLSFLDQLTPTIYNPLILFYPEICDTEANKIRTSDQLKQSISNALTYFYPLAGRIMENQMFVDCNDEGIPFLEVRVKCQLSDVIKNPVPCELNKLLPFEIEDAKEPPLGIQFNIFDCGGLGIGVCISHKIGDAVSFFSFVNTWAAISRGEKKLVAPEFVSASLFPPRNLSGYTPSIRQTKEQIITKRFVFSASKIEEIRGKYSDNASFENQARPTRVEALSAFIWSRFVAATDIRSRPDTFCSIFHMVNLRTRIDPPQPEYSFGNLYSFTITIPSMDRAGESNFTNVVSQMRDSIKRVNNEYVKKIQNGYNHFDSIKEIAASSAKGDMISFTFTSLCRFPMYEADFGWGKPIWAGSAARDIKNVVAFMDAVAGNGIEAWVSLKEEDMAKFESDEELLGYINAPKCF</sequence>
<dbReference type="AlphaFoldDB" id="A0A6P6BET5"/>
<name>A0A6P6BET5_DURZI</name>
<reference evidence="5" key="1">
    <citation type="submission" date="2025-08" db="UniProtKB">
        <authorList>
            <consortium name="RefSeq"/>
        </authorList>
    </citation>
    <scope>IDENTIFICATION</scope>
    <source>
        <tissue evidence="5">Fruit stalk</tissue>
    </source>
</reference>
<evidence type="ECO:0000256" key="1">
    <source>
        <dbReference type="ARBA" id="ARBA00009861"/>
    </source>
</evidence>
<evidence type="ECO:0000256" key="2">
    <source>
        <dbReference type="ARBA" id="ARBA00022679"/>
    </source>
</evidence>
<accession>A0A6P6BET5</accession>
<keyword evidence="2" id="KW-0808">Transferase</keyword>
<dbReference type="GeneID" id="111317469"/>
<evidence type="ECO:0000313" key="5">
    <source>
        <dbReference type="RefSeq" id="XP_022775628.1"/>
    </source>
</evidence>